<dbReference type="EMBL" id="KQ965733">
    <property type="protein sequence ID" value="KXS21284.1"/>
    <property type="molecule type" value="Genomic_DNA"/>
</dbReference>
<dbReference type="GO" id="GO:0004301">
    <property type="term" value="F:epoxide hydrolase activity"/>
    <property type="evidence" value="ECO:0007669"/>
    <property type="project" value="TreeGrafter"/>
</dbReference>
<comment type="similarity">
    <text evidence="1">Belongs to the peptidase S33 family.</text>
</comment>
<evidence type="ECO:0000259" key="4">
    <source>
        <dbReference type="Pfam" id="PF06441"/>
    </source>
</evidence>
<dbReference type="Gene3D" id="3.40.50.1820">
    <property type="entry name" value="alpha/beta hydrolase"/>
    <property type="match status" value="1"/>
</dbReference>
<feature type="domain" description="Epoxide hydrolase N-terminal" evidence="4">
    <location>
        <begin position="6"/>
        <end position="129"/>
    </location>
</feature>
<dbReference type="SUPFAM" id="SSF53474">
    <property type="entry name" value="alpha/beta-Hydrolases"/>
    <property type="match status" value="1"/>
</dbReference>
<dbReference type="PANTHER" id="PTHR21661:SF35">
    <property type="entry name" value="EPOXIDE HYDROLASE"/>
    <property type="match status" value="1"/>
</dbReference>
<proteinExistence type="inferred from homology"/>
<protein>
    <submittedName>
        <fullName evidence="5">Microsomal epoxide hydrolase</fullName>
    </submittedName>
</protein>
<dbReference type="InterPro" id="IPR016292">
    <property type="entry name" value="Epoxide_hydrolase"/>
</dbReference>
<dbReference type="AlphaFoldDB" id="A0A139AX47"/>
<dbReference type="GO" id="GO:0097176">
    <property type="term" value="P:epoxide metabolic process"/>
    <property type="evidence" value="ECO:0007669"/>
    <property type="project" value="TreeGrafter"/>
</dbReference>
<dbReference type="InterPro" id="IPR029058">
    <property type="entry name" value="AB_hydrolase_fold"/>
</dbReference>
<dbReference type="Pfam" id="PF06441">
    <property type="entry name" value="EHN"/>
    <property type="match status" value="1"/>
</dbReference>
<dbReference type="Proteomes" id="UP000070544">
    <property type="component" value="Unassembled WGS sequence"/>
</dbReference>
<dbReference type="OMA" id="NDWKSGN"/>
<sequence length="382" mass="43312">MASPIPFRVVCPPQLLSTLKDRLQNARFPENSLANPVGGGETWEYGMPNRVAQALVNYWLNEYDWPAWETRLNEFKHYKLDIDVPVKKVDDDPRGHGSVSVHFIHEPSPRPDAIPILLLHGWPGSFFEFVHLIQPLTHPPSPTDPAFHVVIPSLIGFGFSSAAPVRDFGVFQMAQVFNKLMNTIGYSSYLSHGTDWGNVISKSLAMQFPNSCRGIHLNVLTFSKPPDEAKVEPPTNEELALMEKWAKNSEDFRGYSHIQATRPQTLGFAVSDSPIGLMAWIGEKFHEWVDLRDGDGDFSPTISIEHFITNVMIYYISNSIASSFRIYHYHMHRKLDAELYTTKITVPVGCAVFPREVVPPCKSWAKYWCPNLVQWTIFERGG</sequence>
<evidence type="ECO:0000256" key="3">
    <source>
        <dbReference type="ARBA" id="ARBA00022801"/>
    </source>
</evidence>
<dbReference type="InterPro" id="IPR000639">
    <property type="entry name" value="Epox_hydrolase-like"/>
</dbReference>
<gene>
    <name evidence="5" type="ORF">M427DRAFT_130800</name>
</gene>
<dbReference type="PANTHER" id="PTHR21661">
    <property type="entry name" value="EPOXIDE HYDROLASE 1-RELATED"/>
    <property type="match status" value="1"/>
</dbReference>
<dbReference type="InterPro" id="IPR010497">
    <property type="entry name" value="Epoxide_hydro_N"/>
</dbReference>
<dbReference type="PIRSF" id="PIRSF001112">
    <property type="entry name" value="Epoxide_hydrolase"/>
    <property type="match status" value="1"/>
</dbReference>
<evidence type="ECO:0000256" key="2">
    <source>
        <dbReference type="ARBA" id="ARBA00022797"/>
    </source>
</evidence>
<reference evidence="5 6" key="1">
    <citation type="journal article" date="2015" name="Genome Biol. Evol.">
        <title>Phylogenomic analyses indicate that early fungi evolved digesting cell walls of algal ancestors of land plants.</title>
        <authorList>
            <person name="Chang Y."/>
            <person name="Wang S."/>
            <person name="Sekimoto S."/>
            <person name="Aerts A.L."/>
            <person name="Choi C."/>
            <person name="Clum A."/>
            <person name="LaButti K.M."/>
            <person name="Lindquist E.A."/>
            <person name="Yee Ngan C."/>
            <person name="Ohm R.A."/>
            <person name="Salamov A.A."/>
            <person name="Grigoriev I.V."/>
            <person name="Spatafora J.W."/>
            <person name="Berbee M.L."/>
        </authorList>
    </citation>
    <scope>NUCLEOTIDE SEQUENCE [LARGE SCALE GENOMIC DNA]</scope>
    <source>
        <strain evidence="5 6">JEL478</strain>
    </source>
</reference>
<evidence type="ECO:0000313" key="6">
    <source>
        <dbReference type="Proteomes" id="UP000070544"/>
    </source>
</evidence>
<dbReference type="OrthoDB" id="7130006at2759"/>
<accession>A0A139AX47</accession>
<evidence type="ECO:0000313" key="5">
    <source>
        <dbReference type="EMBL" id="KXS21284.1"/>
    </source>
</evidence>
<name>A0A139AX47_GONPJ</name>
<evidence type="ECO:0000256" key="1">
    <source>
        <dbReference type="ARBA" id="ARBA00010088"/>
    </source>
</evidence>
<keyword evidence="3 5" id="KW-0378">Hydrolase</keyword>
<dbReference type="STRING" id="1344416.A0A139AX47"/>
<organism evidence="5 6">
    <name type="scientific">Gonapodya prolifera (strain JEL478)</name>
    <name type="common">Monoblepharis prolifera</name>
    <dbReference type="NCBI Taxonomy" id="1344416"/>
    <lineage>
        <taxon>Eukaryota</taxon>
        <taxon>Fungi</taxon>
        <taxon>Fungi incertae sedis</taxon>
        <taxon>Chytridiomycota</taxon>
        <taxon>Chytridiomycota incertae sedis</taxon>
        <taxon>Monoblepharidomycetes</taxon>
        <taxon>Monoblepharidales</taxon>
        <taxon>Gonapodyaceae</taxon>
        <taxon>Gonapodya</taxon>
    </lineage>
</organism>
<keyword evidence="6" id="KW-1185">Reference proteome</keyword>
<dbReference type="PRINTS" id="PR00412">
    <property type="entry name" value="EPOXHYDRLASE"/>
</dbReference>
<keyword evidence="2" id="KW-0058">Aromatic hydrocarbons catabolism</keyword>